<gene>
    <name evidence="4" type="ORF">EDD54_4294</name>
</gene>
<dbReference type="InterPro" id="IPR025877">
    <property type="entry name" value="MobA-like_NTP_Trfase"/>
</dbReference>
<dbReference type="GO" id="GO:0016779">
    <property type="term" value="F:nucleotidyltransferase activity"/>
    <property type="evidence" value="ECO:0007669"/>
    <property type="project" value="UniProtKB-KW"/>
</dbReference>
<sequence>MKFGPVRLADAEGAILAHAVATAEGTLRKGTLIDAAVIARLAAAGVAEVVAARLGPDDLHEDAAAAELARAIAGPGVEADAPATGRSNLFARHGGLLAVDEAAIHAVNRVDPAITVATRPALRGVEAGRMVATVKIIPFAVPRTLLARAVAVAETARPVVAVEPYRALRVAVVSTLLPALKPSVVEKTLGVLAGRLAPAGARIVADRRVPHDEAAVAAALADVGGTDLVVVFGASAVVDEADVVPAALRRAGGLIEHLGMPVDPGNLLILGELGGRPVLGAPGCARSPRENGFDFVLERILAGRRVTSEDVTAMGVGGLLMDIVSRPAPRTGEALAEDPDAPKVAAVVLAAGRSTRFGPSNKLLAEVDGEPMVRHAVRAATASGVAETIVVTGHMAEAVEAALAGLPVRVVHNPDFAAGQSTSLRAGIAAVSPTSEAAVVMLGDMPRVTAATLDRVIAAYRPGAGALVVVPRHDGRRGNPVLWSRRFFRDLSALEGDTGARALLAANPEAVATVECGPEVRIDYDTPDALAGRAGPDTAPDAGVDVERR</sequence>
<keyword evidence="4" id="KW-0548">Nucleotidyltransferase</keyword>
<dbReference type="InterPro" id="IPR036425">
    <property type="entry name" value="MoaB/Mog-like_dom_sf"/>
</dbReference>
<dbReference type="SUPFAM" id="SSF53218">
    <property type="entry name" value="Molybdenum cofactor biosynthesis proteins"/>
    <property type="match status" value="1"/>
</dbReference>
<dbReference type="SUPFAM" id="SSF53448">
    <property type="entry name" value="Nucleotide-diphospho-sugar transferases"/>
    <property type="match status" value="1"/>
</dbReference>
<dbReference type="Gene3D" id="3.90.550.10">
    <property type="entry name" value="Spore Coat Polysaccharide Biosynthesis Protein SpsA, Chain A"/>
    <property type="match status" value="1"/>
</dbReference>
<protein>
    <submittedName>
        <fullName evidence="4">Molybdopterin molybdochelatase /molybdenum cofactor cytidylyltransferase</fullName>
    </submittedName>
</protein>
<dbReference type="AlphaFoldDB" id="A0A4R6R7S6"/>
<dbReference type="CDD" id="cd04182">
    <property type="entry name" value="GT_2_like_f"/>
    <property type="match status" value="1"/>
</dbReference>
<name>A0A4R6R7S6_9HYPH</name>
<evidence type="ECO:0000313" key="4">
    <source>
        <dbReference type="EMBL" id="TDP82033.1"/>
    </source>
</evidence>
<dbReference type="InterPro" id="IPR029044">
    <property type="entry name" value="Nucleotide-diphossugar_trans"/>
</dbReference>
<feature type="region of interest" description="Disordered" evidence="2">
    <location>
        <begin position="527"/>
        <end position="549"/>
    </location>
</feature>
<accession>A0A4R6R7S6</accession>
<reference evidence="4 5" key="1">
    <citation type="submission" date="2019-03" db="EMBL/GenBank/DDBJ databases">
        <title>Genomic Encyclopedia of Type Strains, Phase IV (KMG-IV): sequencing the most valuable type-strain genomes for metagenomic binning, comparative biology and taxonomic classification.</title>
        <authorList>
            <person name="Goeker M."/>
        </authorList>
    </citation>
    <scope>NUCLEOTIDE SEQUENCE [LARGE SCALE GENOMIC DNA]</scope>
    <source>
        <strain evidence="4 5">DSM 102969</strain>
    </source>
</reference>
<dbReference type="EMBL" id="SNXY01000011">
    <property type="protein sequence ID" value="TDP82033.1"/>
    <property type="molecule type" value="Genomic_DNA"/>
</dbReference>
<organism evidence="4 5">
    <name type="scientific">Oharaeibacter diazotrophicus</name>
    <dbReference type="NCBI Taxonomy" id="1920512"/>
    <lineage>
        <taxon>Bacteria</taxon>
        <taxon>Pseudomonadati</taxon>
        <taxon>Pseudomonadota</taxon>
        <taxon>Alphaproteobacteria</taxon>
        <taxon>Hyphomicrobiales</taxon>
        <taxon>Pleomorphomonadaceae</taxon>
        <taxon>Oharaeibacter</taxon>
    </lineage>
</organism>
<keyword evidence="1" id="KW-0460">Magnesium</keyword>
<dbReference type="Gene3D" id="3.40.980.10">
    <property type="entry name" value="MoaB/Mog-like domain"/>
    <property type="match status" value="1"/>
</dbReference>
<comment type="caution">
    <text evidence="4">The sequence shown here is derived from an EMBL/GenBank/DDBJ whole genome shotgun (WGS) entry which is preliminary data.</text>
</comment>
<keyword evidence="5" id="KW-1185">Reference proteome</keyword>
<feature type="domain" description="MoaB/Mog" evidence="3">
    <location>
        <begin position="171"/>
        <end position="302"/>
    </location>
</feature>
<dbReference type="SMART" id="SM00852">
    <property type="entry name" value="MoCF_biosynth"/>
    <property type="match status" value="1"/>
</dbReference>
<dbReference type="InterPro" id="IPR001453">
    <property type="entry name" value="MoaB/Mog_dom"/>
</dbReference>
<dbReference type="PIRSF" id="PIRSF036626">
    <property type="entry name" value="MPTBd_MobAlike"/>
    <property type="match status" value="1"/>
</dbReference>
<evidence type="ECO:0000259" key="3">
    <source>
        <dbReference type="SMART" id="SM00852"/>
    </source>
</evidence>
<evidence type="ECO:0000256" key="2">
    <source>
        <dbReference type="SAM" id="MobiDB-lite"/>
    </source>
</evidence>
<proteinExistence type="predicted"/>
<evidence type="ECO:0000313" key="5">
    <source>
        <dbReference type="Proteomes" id="UP000294547"/>
    </source>
</evidence>
<dbReference type="Proteomes" id="UP000294547">
    <property type="component" value="Unassembled WGS sequence"/>
</dbReference>
<dbReference type="Pfam" id="PF12804">
    <property type="entry name" value="NTP_transf_3"/>
    <property type="match status" value="1"/>
</dbReference>
<dbReference type="CDD" id="cd03522">
    <property type="entry name" value="MoeA_like"/>
    <property type="match status" value="1"/>
</dbReference>
<dbReference type="PANTHER" id="PTHR43777:SF1">
    <property type="entry name" value="MOLYBDENUM COFACTOR CYTIDYLYLTRANSFERASE"/>
    <property type="match status" value="1"/>
</dbReference>
<keyword evidence="4" id="KW-0808">Transferase</keyword>
<dbReference type="InterPro" id="IPR012184">
    <property type="entry name" value="Bifunc_Mopterin-bd"/>
</dbReference>
<dbReference type="PANTHER" id="PTHR43777">
    <property type="entry name" value="MOLYBDENUM COFACTOR CYTIDYLYLTRANSFERASE"/>
    <property type="match status" value="1"/>
</dbReference>
<dbReference type="RefSeq" id="WP_126540613.1">
    <property type="nucleotide sequence ID" value="NZ_BSPM01000002.1"/>
</dbReference>
<evidence type="ECO:0000256" key="1">
    <source>
        <dbReference type="ARBA" id="ARBA00022842"/>
    </source>
</evidence>
<dbReference type="OrthoDB" id="9779263at2"/>